<dbReference type="NCBIfam" id="TIGR00044">
    <property type="entry name" value="YggS family pyridoxal phosphate-dependent enzyme"/>
    <property type="match status" value="1"/>
</dbReference>
<organism evidence="6 7">
    <name type="scientific">Reinekea blandensis MED297</name>
    <dbReference type="NCBI Taxonomy" id="314283"/>
    <lineage>
        <taxon>Bacteria</taxon>
        <taxon>Pseudomonadati</taxon>
        <taxon>Pseudomonadota</taxon>
        <taxon>Gammaproteobacteria</taxon>
        <taxon>Oceanospirillales</taxon>
        <taxon>Saccharospirillaceae</taxon>
        <taxon>Reinekea</taxon>
    </lineage>
</organism>
<dbReference type="RefSeq" id="WP_008044388.1">
    <property type="nucleotide sequence ID" value="NZ_CH724151.1"/>
</dbReference>
<dbReference type="PIRSF" id="PIRSF004848">
    <property type="entry name" value="YBL036c_PLPDEIII"/>
    <property type="match status" value="1"/>
</dbReference>
<dbReference type="SUPFAM" id="SSF51419">
    <property type="entry name" value="PLP-binding barrel"/>
    <property type="match status" value="1"/>
</dbReference>
<dbReference type="HOGENOM" id="CLU_059988_0_1_6"/>
<evidence type="ECO:0000256" key="4">
    <source>
        <dbReference type="RuleBase" id="RU004514"/>
    </source>
</evidence>
<reference evidence="6 7" key="1">
    <citation type="submission" date="2006-02" db="EMBL/GenBank/DDBJ databases">
        <authorList>
            <person name="Pinhassi J."/>
            <person name="Pedros-Alio C."/>
            <person name="Ferriera S."/>
            <person name="Johnson J."/>
            <person name="Kravitz S."/>
            <person name="Halpern A."/>
            <person name="Remington K."/>
            <person name="Beeson K."/>
            <person name="Tran B."/>
            <person name="Rogers Y.-H."/>
            <person name="Friedman R."/>
            <person name="Venter J.C."/>
        </authorList>
    </citation>
    <scope>NUCLEOTIDE SEQUENCE [LARGE SCALE GENOMIC DNA]</scope>
    <source>
        <strain evidence="6 7">MED297</strain>
    </source>
</reference>
<dbReference type="InterPro" id="IPR001608">
    <property type="entry name" value="Ala_racemase_N"/>
</dbReference>
<dbReference type="InterPro" id="IPR029066">
    <property type="entry name" value="PLP-binding_barrel"/>
</dbReference>
<dbReference type="InterPro" id="IPR011078">
    <property type="entry name" value="PyrdxlP_homeostasis"/>
</dbReference>
<proteinExistence type="inferred from homology"/>
<dbReference type="PROSITE" id="PS01211">
    <property type="entry name" value="UPF0001"/>
    <property type="match status" value="1"/>
</dbReference>
<name>A4BKC3_9GAMM</name>
<feature type="domain" description="Alanine racemase N-terminal" evidence="5">
    <location>
        <begin position="30"/>
        <end position="228"/>
    </location>
</feature>
<gene>
    <name evidence="6" type="ORF">MED297_19052</name>
</gene>
<evidence type="ECO:0000256" key="3">
    <source>
        <dbReference type="PIRSR" id="PIRSR004848-1"/>
    </source>
</evidence>
<comment type="similarity">
    <text evidence="2 4">Belongs to the pyridoxal phosphate-binding protein YggS/PROSC family.</text>
</comment>
<keyword evidence="7" id="KW-1185">Reference proteome</keyword>
<dbReference type="STRING" id="314283.MED297_19052"/>
<dbReference type="GO" id="GO:0030170">
    <property type="term" value="F:pyridoxal phosphate binding"/>
    <property type="evidence" value="ECO:0007669"/>
    <property type="project" value="UniProtKB-UniRule"/>
</dbReference>
<dbReference type="EMBL" id="AAOE01000043">
    <property type="protein sequence ID" value="EAR07428.1"/>
    <property type="molecule type" value="Genomic_DNA"/>
</dbReference>
<sequence length="235" mass="25821">MSELSVTSRLAQVNAKIHAACTKNDRPESEVTLVAVSKTKPAARVREAWEAGARHFGENYAQELAEKVQELKLDKAQWHFIGPLQSNKTRLIAEHADWVHTIDRLKIARRLSDQRPPDRAPLNVLIQVNISDDPAKAGVDLSQIAGLADRIATLPNLTLRGLMTITAANLDEATLAAQFRELKNAQADLITHHPTCTEVSMGMSQDFELAIANGATMVRVGSDIFGHRAPKPDKE</sequence>
<keyword evidence="1 2" id="KW-0663">Pyridoxal phosphate</keyword>
<comment type="function">
    <text evidence="2">Pyridoxal 5'-phosphate (PLP)-binding protein, which is involved in PLP homeostasis.</text>
</comment>
<protein>
    <recommendedName>
        <fullName evidence="2">Pyridoxal phosphate homeostasis protein</fullName>
        <shortName evidence="2">PLP homeostasis protein</shortName>
    </recommendedName>
</protein>
<dbReference type="Gene3D" id="3.20.20.10">
    <property type="entry name" value="Alanine racemase"/>
    <property type="match status" value="1"/>
</dbReference>
<dbReference type="PANTHER" id="PTHR10146">
    <property type="entry name" value="PROLINE SYNTHETASE CO-TRANSCRIBED BACTERIAL HOMOLOG PROTEIN"/>
    <property type="match status" value="1"/>
</dbReference>
<evidence type="ECO:0000259" key="5">
    <source>
        <dbReference type="Pfam" id="PF01168"/>
    </source>
</evidence>
<evidence type="ECO:0000313" key="7">
    <source>
        <dbReference type="Proteomes" id="UP000005953"/>
    </source>
</evidence>
<dbReference type="OrthoDB" id="9804072at2"/>
<dbReference type="Pfam" id="PF01168">
    <property type="entry name" value="Ala_racemase_N"/>
    <property type="match status" value="1"/>
</dbReference>
<dbReference type="FunFam" id="3.20.20.10:FF:000018">
    <property type="entry name" value="Pyridoxal phosphate homeostasis protein"/>
    <property type="match status" value="1"/>
</dbReference>
<evidence type="ECO:0000256" key="2">
    <source>
        <dbReference type="HAMAP-Rule" id="MF_02087"/>
    </source>
</evidence>
<comment type="caution">
    <text evidence="6">The sequence shown here is derived from an EMBL/GenBank/DDBJ whole genome shotgun (WGS) entry which is preliminary data.</text>
</comment>
<dbReference type="AlphaFoldDB" id="A4BKC3"/>
<dbReference type="PANTHER" id="PTHR10146:SF14">
    <property type="entry name" value="PYRIDOXAL PHOSPHATE HOMEOSTASIS PROTEIN"/>
    <property type="match status" value="1"/>
</dbReference>
<dbReference type="HAMAP" id="MF_02087">
    <property type="entry name" value="PLP_homeostasis"/>
    <property type="match status" value="1"/>
</dbReference>
<comment type="cofactor">
    <cofactor evidence="3">
        <name>pyridoxal 5'-phosphate</name>
        <dbReference type="ChEBI" id="CHEBI:597326"/>
    </cofactor>
</comment>
<accession>A4BKC3</accession>
<feature type="modified residue" description="N6-(pyridoxal phosphate)lysine" evidence="2 3">
    <location>
        <position position="38"/>
    </location>
</feature>
<dbReference type="Proteomes" id="UP000005953">
    <property type="component" value="Unassembled WGS sequence"/>
</dbReference>
<evidence type="ECO:0000313" key="6">
    <source>
        <dbReference type="EMBL" id="EAR07428.1"/>
    </source>
</evidence>
<dbReference type="CDD" id="cd06824">
    <property type="entry name" value="PLPDE_III_Yggs_like"/>
    <property type="match status" value="1"/>
</dbReference>
<evidence type="ECO:0000256" key="1">
    <source>
        <dbReference type="ARBA" id="ARBA00022898"/>
    </source>
</evidence>